<protein>
    <submittedName>
        <fullName evidence="1">Uncharacterized protein</fullName>
    </submittedName>
</protein>
<organism evidence="1">
    <name type="scientific">Hyperionvirus sp</name>
    <dbReference type="NCBI Taxonomy" id="2487770"/>
    <lineage>
        <taxon>Viruses</taxon>
        <taxon>Varidnaviria</taxon>
        <taxon>Bamfordvirae</taxon>
        <taxon>Nucleocytoviricota</taxon>
        <taxon>Megaviricetes</taxon>
        <taxon>Imitervirales</taxon>
        <taxon>Mimiviridae</taxon>
        <taxon>Klosneuvirinae</taxon>
    </lineage>
</organism>
<sequence length="253" mass="29060">MKRTETIKYNRDLSYEKISYLDGVMDGLYESYDRDDRLQRRSLYVNGAINGFDEIYFRKIPVTKTHIVNDMKNGIESLYDDYGVIVSEKNYKDDLLDGISTVYHSDGKKKASETLFSEGKAIKVLLSQDKTGKNKIIPPGNILVWKAGDSRYGKPVLIQISVDEKTERVTPHQVLGRYKSRIASGTVVQIIDLEKNQYDEAISCVYNHNTILYQKGQRAVPDRYDPDPNNDCSHGINVHLDIEDCYQWFKNPS</sequence>
<name>A0A3G5A7N4_9VIRU</name>
<reference evidence="1" key="1">
    <citation type="submission" date="2018-10" db="EMBL/GenBank/DDBJ databases">
        <title>Hidden diversity of soil giant viruses.</title>
        <authorList>
            <person name="Schulz F."/>
            <person name="Alteio L."/>
            <person name="Goudeau D."/>
            <person name="Ryan E.M."/>
            <person name="Malmstrom R.R."/>
            <person name="Blanchard J."/>
            <person name="Woyke T."/>
        </authorList>
    </citation>
    <scope>NUCLEOTIDE SEQUENCE</scope>
    <source>
        <strain evidence="1">HYV1</strain>
    </source>
</reference>
<accession>A0A3G5A7N4</accession>
<evidence type="ECO:0000313" key="1">
    <source>
        <dbReference type="EMBL" id="AYV83188.1"/>
    </source>
</evidence>
<gene>
    <name evidence="1" type="ORF">Hyperionvirus4_153</name>
</gene>
<dbReference type="Gene3D" id="3.90.930.1">
    <property type="match status" value="1"/>
</dbReference>
<proteinExistence type="predicted"/>
<dbReference type="EMBL" id="MK072386">
    <property type="protein sequence ID" value="AYV83188.1"/>
    <property type="molecule type" value="Genomic_DNA"/>
</dbReference>
<dbReference type="InterPro" id="IPR043919">
    <property type="entry name" value="DUF5758"/>
</dbReference>
<dbReference type="Pfam" id="PF19062">
    <property type="entry name" value="DUF5758"/>
    <property type="match status" value="1"/>
</dbReference>
<dbReference type="SUPFAM" id="SSF82185">
    <property type="entry name" value="Histone H3 K4-specific methyltransferase SET7/9 N-terminal domain"/>
    <property type="match status" value="1"/>
</dbReference>